<dbReference type="PROSITE" id="PS51858">
    <property type="entry name" value="PPPDE"/>
    <property type="match status" value="1"/>
</dbReference>
<dbReference type="Pfam" id="PF05903">
    <property type="entry name" value="Peptidase_C97"/>
    <property type="match status" value="1"/>
</dbReference>
<dbReference type="Gene3D" id="3.90.1720.30">
    <property type="entry name" value="PPPDE domains"/>
    <property type="match status" value="1"/>
</dbReference>
<keyword evidence="3" id="KW-0378">Hydrolase</keyword>
<dbReference type="AlphaFoldDB" id="A0A7R9QED1"/>
<keyword evidence="2" id="KW-0645">Protease</keyword>
<proteinExistence type="inferred from homology"/>
<dbReference type="GO" id="GO:0006508">
    <property type="term" value="P:proteolysis"/>
    <property type="evidence" value="ECO:0007669"/>
    <property type="project" value="UniProtKB-KW"/>
</dbReference>
<evidence type="ECO:0000259" key="4">
    <source>
        <dbReference type="PROSITE" id="PS51858"/>
    </source>
</evidence>
<evidence type="ECO:0000256" key="3">
    <source>
        <dbReference type="ARBA" id="ARBA00022801"/>
    </source>
</evidence>
<keyword evidence="6" id="KW-1185">Reference proteome</keyword>
<dbReference type="Proteomes" id="UP000759131">
    <property type="component" value="Unassembled WGS sequence"/>
</dbReference>
<sequence length="178" mass="20246">MMARQAVVVNVYDMASINQYSSSLGIGIYHSGVHVYDTEFGYGGHPFSLSGIFEIEPKDVESLGEDNFKFKESVVIGYTDFSRDDITEIIEEMGKEYKGDKYHLLHRNCNHFTEALVKYLCGKSIPSWINRLAYISTCVPFLERCLPKELLIPVALEESIREQVANESAEHEVIKNKL</sequence>
<evidence type="ECO:0000313" key="6">
    <source>
        <dbReference type="Proteomes" id="UP000759131"/>
    </source>
</evidence>
<reference evidence="5" key="1">
    <citation type="submission" date="2020-11" db="EMBL/GenBank/DDBJ databases">
        <authorList>
            <person name="Tran Van P."/>
        </authorList>
    </citation>
    <scope>NUCLEOTIDE SEQUENCE</scope>
</reference>
<dbReference type="EMBL" id="CAJPIZ010025690">
    <property type="protein sequence ID" value="CAG2118819.1"/>
    <property type="molecule type" value="Genomic_DNA"/>
</dbReference>
<dbReference type="EMBL" id="OC880265">
    <property type="protein sequence ID" value="CAD7641680.1"/>
    <property type="molecule type" value="Genomic_DNA"/>
</dbReference>
<dbReference type="GO" id="GO:0101005">
    <property type="term" value="F:deubiquitinase activity"/>
    <property type="evidence" value="ECO:0007669"/>
    <property type="project" value="TreeGrafter"/>
</dbReference>
<dbReference type="PANTHER" id="PTHR12378:SF80">
    <property type="entry name" value="IP06716P-RELATED"/>
    <property type="match status" value="1"/>
</dbReference>
<organism evidence="5">
    <name type="scientific">Medioppia subpectinata</name>
    <dbReference type="NCBI Taxonomy" id="1979941"/>
    <lineage>
        <taxon>Eukaryota</taxon>
        <taxon>Metazoa</taxon>
        <taxon>Ecdysozoa</taxon>
        <taxon>Arthropoda</taxon>
        <taxon>Chelicerata</taxon>
        <taxon>Arachnida</taxon>
        <taxon>Acari</taxon>
        <taxon>Acariformes</taxon>
        <taxon>Sarcoptiformes</taxon>
        <taxon>Oribatida</taxon>
        <taxon>Brachypylina</taxon>
        <taxon>Oppioidea</taxon>
        <taxon>Oppiidae</taxon>
        <taxon>Medioppia</taxon>
    </lineage>
</organism>
<dbReference type="SMART" id="SM01179">
    <property type="entry name" value="DUF862"/>
    <property type="match status" value="1"/>
</dbReference>
<dbReference type="PANTHER" id="PTHR12378">
    <property type="entry name" value="DESUMOYLATING ISOPEPTIDASE"/>
    <property type="match status" value="1"/>
</dbReference>
<evidence type="ECO:0000256" key="2">
    <source>
        <dbReference type="ARBA" id="ARBA00022670"/>
    </source>
</evidence>
<accession>A0A7R9QED1</accession>
<evidence type="ECO:0000313" key="5">
    <source>
        <dbReference type="EMBL" id="CAD7641680.1"/>
    </source>
</evidence>
<dbReference type="OrthoDB" id="412286at2759"/>
<gene>
    <name evidence="5" type="ORF">OSB1V03_LOCUS18769</name>
</gene>
<comment type="similarity">
    <text evidence="1">Belongs to the DeSI family.</text>
</comment>
<evidence type="ECO:0000256" key="1">
    <source>
        <dbReference type="ARBA" id="ARBA00008140"/>
    </source>
</evidence>
<protein>
    <recommendedName>
        <fullName evidence="4">PPPDE domain-containing protein</fullName>
    </recommendedName>
</protein>
<dbReference type="InterPro" id="IPR042266">
    <property type="entry name" value="PPPDE_sf"/>
</dbReference>
<dbReference type="GO" id="GO:0016579">
    <property type="term" value="P:protein deubiquitination"/>
    <property type="evidence" value="ECO:0007669"/>
    <property type="project" value="TreeGrafter"/>
</dbReference>
<feature type="domain" description="PPPDE" evidence="4">
    <location>
        <begin position="5"/>
        <end position="150"/>
    </location>
</feature>
<name>A0A7R9QED1_9ACAR</name>
<dbReference type="InterPro" id="IPR008580">
    <property type="entry name" value="PPPDE_dom"/>
</dbReference>